<dbReference type="Proteomes" id="UP000198816">
    <property type="component" value="Unassembled WGS sequence"/>
</dbReference>
<evidence type="ECO:0000313" key="4">
    <source>
        <dbReference type="Proteomes" id="UP000198816"/>
    </source>
</evidence>
<feature type="coiled-coil region" evidence="1">
    <location>
        <begin position="505"/>
        <end position="549"/>
    </location>
</feature>
<dbReference type="Pfam" id="PF00535">
    <property type="entry name" value="Glycos_transf_2"/>
    <property type="match status" value="1"/>
</dbReference>
<dbReference type="InterPro" id="IPR003737">
    <property type="entry name" value="GlcNAc_PI_deacetylase-related"/>
</dbReference>
<dbReference type="PANTHER" id="PTHR22916">
    <property type="entry name" value="GLYCOSYLTRANSFERASE"/>
    <property type="match status" value="1"/>
</dbReference>
<dbReference type="InterPro" id="IPR029044">
    <property type="entry name" value="Nucleotide-diphossugar_trans"/>
</dbReference>
<proteinExistence type="predicted"/>
<dbReference type="PANTHER" id="PTHR22916:SF3">
    <property type="entry name" value="UDP-GLCNAC:BETAGAL BETA-1,3-N-ACETYLGLUCOSAMINYLTRANSFERASE-LIKE PROTEIN 1"/>
    <property type="match status" value="1"/>
</dbReference>
<dbReference type="Gene3D" id="3.40.50.2000">
    <property type="entry name" value="Glycogen Phosphorylase B"/>
    <property type="match status" value="1"/>
</dbReference>
<dbReference type="InterPro" id="IPR001173">
    <property type="entry name" value="Glyco_trans_2-like"/>
</dbReference>
<dbReference type="InterPro" id="IPR024078">
    <property type="entry name" value="LmbE-like_dom_sf"/>
</dbReference>
<dbReference type="CDD" id="cd03801">
    <property type="entry name" value="GT4_PimA-like"/>
    <property type="match status" value="1"/>
</dbReference>
<accession>A0A1H2V2U1</accession>
<evidence type="ECO:0000259" key="2">
    <source>
        <dbReference type="Pfam" id="PF00535"/>
    </source>
</evidence>
<keyword evidence="4" id="KW-1185">Reference proteome</keyword>
<dbReference type="Gene3D" id="3.40.50.10320">
    <property type="entry name" value="LmbE-like"/>
    <property type="match status" value="1"/>
</dbReference>
<organism evidence="3 4">
    <name type="scientific">Thiocapsa roseopersicina</name>
    <dbReference type="NCBI Taxonomy" id="1058"/>
    <lineage>
        <taxon>Bacteria</taxon>
        <taxon>Pseudomonadati</taxon>
        <taxon>Pseudomonadota</taxon>
        <taxon>Gammaproteobacteria</taxon>
        <taxon>Chromatiales</taxon>
        <taxon>Chromatiaceae</taxon>
        <taxon>Thiocapsa</taxon>
    </lineage>
</organism>
<dbReference type="GO" id="GO:0016758">
    <property type="term" value="F:hexosyltransferase activity"/>
    <property type="evidence" value="ECO:0007669"/>
    <property type="project" value="UniProtKB-ARBA"/>
</dbReference>
<dbReference type="Gene3D" id="3.90.550.10">
    <property type="entry name" value="Spore Coat Polysaccharide Biosynthesis Protein SpsA, Chain A"/>
    <property type="match status" value="1"/>
</dbReference>
<gene>
    <name evidence="3" type="ORF">SAMN05421783_10686</name>
</gene>
<protein>
    <submittedName>
        <fullName evidence="3">Glycosyltransferase involved in cell wall bisynthesis</fullName>
    </submittedName>
</protein>
<feature type="domain" description="Glycosyltransferase 2-like" evidence="2">
    <location>
        <begin position="253"/>
        <end position="375"/>
    </location>
</feature>
<evidence type="ECO:0000256" key="1">
    <source>
        <dbReference type="SAM" id="Coils"/>
    </source>
</evidence>
<dbReference type="STRING" id="1058.SAMN05421783_10686"/>
<dbReference type="Pfam" id="PF13692">
    <property type="entry name" value="Glyco_trans_1_4"/>
    <property type="match status" value="1"/>
</dbReference>
<dbReference type="EMBL" id="FNNZ01000006">
    <property type="protein sequence ID" value="SDW62224.1"/>
    <property type="molecule type" value="Genomic_DNA"/>
</dbReference>
<dbReference type="SUPFAM" id="SSF53448">
    <property type="entry name" value="Nucleotide-diphospho-sugar transferases"/>
    <property type="match status" value="1"/>
</dbReference>
<dbReference type="SUPFAM" id="SSF53756">
    <property type="entry name" value="UDP-Glycosyltransferase/glycogen phosphorylase"/>
    <property type="match status" value="1"/>
</dbReference>
<dbReference type="Pfam" id="PF02585">
    <property type="entry name" value="PIG-L"/>
    <property type="match status" value="1"/>
</dbReference>
<dbReference type="SUPFAM" id="SSF102588">
    <property type="entry name" value="LmbE-like"/>
    <property type="match status" value="1"/>
</dbReference>
<sequence>MTNLPQALFPDSSAAILGSGSVLVVAASPGDEVFGCGGACRRHSEAGEDVHVLVVTDGYHGVSDPVVQAEMRRNLESECHSAAQVLEYHKPLFWKESPTAIEYGERMVSRLAQLVAETGARLVYAPSVYDPDPTRSVLGMIAREAVRRMSIDCVLAVYEVEVPLQPTHFLDITDVFDLKQAAMACFVSRPDMQSRCEQIAALNRLRAYMLPQSVKAAEGLTLVRAEDLSRPVAGTSTRLKSWTECPSDRPLVSVVIRSANRPELADALDSIATQTYRHIEVILVDVEGQGTLMPEPWCGQFPLRTASTGAHLGRGAAANVGIMAATGHYVVFLDDDDWFLPDHVACLVAALQRSNTARVAYCGIECRRRNEAGDWEVVHVFNEPHDATRLLIENYLPIHAVLFERSLVDDELRFEETLNVYEDWDFWVQLSTRSNFVHVDRITAVYRIASTSGFGVRTTDPELQSSLATFFARWRARWSIEQVIAIAGYTKHQVARARDDSRQYRAEVQSELDSLQAKVAAQAALEQTVEELQETLRARETRIANLEVATDGRLTNLGRLSAALATCQARLGKLEADNAEQSARIHDLSDTLSDTLADNKRAITELQASLRASTAQLVSARSELDSGRERIHELKGILSACDAKGAGLERALAAARNTASATESQRQKLLTRVAALQTSASWSLNGRLMHLEQRLPGLTRAAFAVARATWWTLTLSWRQALRRRARARRILASGLFDETWYAQRYPDVLLCGYRPIFHWLAVGAREGRDPNPLFDGAWYLARSAAGKQTEPDPLFDPLLDYLDHGARSGTDPHPLFDSRWYIEKNPEVADRGANPLADFIRNGTHEDRDPHPLFDVDWYLAQNPDVAAAGINPLVHFIEQGADEGRDPHPLFRIDWYRDRNPEVAAAGVNPLIHFIAEGALSGCDPHPLFRIPWYFERNPDVGTAGANPLIHFVTRGMAQGMDPHVLFDGAWYRATNPDVAQAGIAPFIHYVCQGWTESRNPHPLFDITWYLEHNPDVREAGIDPFAHYLEAGAFEGRDPCPLFDTDWYRSENPDILDANPLYHYLTAGAAEGRRPHPLFDSAWYLREYPEVATSGRNPLVDYLIFGADEGRNPGPEFDTLWYRTTYPDTRCMNPLVHYVIAGAAEGRLPRPDAIETGRADGTSARDTLAIASPPATGSGIHWQHYWEALLPTQEVSPQRVLVIDWKPPTPDRDSGSYRMHMILELLREADQEVDFIADRPAEDTSYARALTRNGISVVVGHEAAISHLRSNGGRYRAVWISRPELAEIYLPIVRAFAVKARVIYDTVDLHWIRFERGIPFDDHPERLTNMADRYRRIELSNAQAADLTIAITPEEKRALLAQDPQLHVEILPNVHRLCACVTPASARQDLFFIGGFSHRPNVDAVIYFVRDILPLIHEQQAGIRFNIIGSDMPEEIHALASALVNPVGYVPDVTAWFEQSRVFVSPLRHGAGMKGKIGQSLSHGLPVVTTRIGAEGMGLTNEIDALIADDPRRFAQSVLRLYTDDSLWHRMSAAGQELIERHYSKEAVLPMLLPLVS</sequence>
<keyword evidence="1" id="KW-0175">Coiled coil</keyword>
<dbReference type="Gene3D" id="1.10.287.1490">
    <property type="match status" value="1"/>
</dbReference>
<keyword evidence="3" id="KW-0808">Transferase</keyword>
<evidence type="ECO:0000313" key="3">
    <source>
        <dbReference type="EMBL" id="SDW62224.1"/>
    </source>
</evidence>
<reference evidence="4" key="1">
    <citation type="submission" date="2016-10" db="EMBL/GenBank/DDBJ databases">
        <authorList>
            <person name="Varghese N."/>
            <person name="Submissions S."/>
        </authorList>
    </citation>
    <scope>NUCLEOTIDE SEQUENCE [LARGE SCALE GENOMIC DNA]</scope>
    <source>
        <strain evidence="4">DSM 217</strain>
    </source>
</reference>
<name>A0A1H2V2U1_THIRO</name>